<dbReference type="AlphaFoldDB" id="A0AAW0D6V5"/>
<sequence length="539" mass="60818">MLHPPIPREALRWNRLPSKAEIAQTRLVIQDEESQISRYEEEIGRRNGLFRTEVLEMEKAVLNRKIEERRSWLAPIRRLPHEVLEVILRDVCLPADYSLKVTDSGTQITCTPFLLSQVSTYWRAVVKSCPTLWHSISVDIYNLQRDITPLLTAYLDNARGTPLKLQIIDPNQDDAEHFGKFAIPSLYLGRNGHKVFQVLVRCIPRCQELDLQIDSDMLNGLKPSLDSGYSFPLLRSFRDNTITWSVRPESLWFWESIRNASALTELVTSSPEILSTFPCHQLTTVTFGHITTTQLYDFLSNSQNLKSLTVQILNHTDGALGLLPYHTTVLPHLSSVVLTHCFCLNKLDKLFNAITLPALTRLTLSEDGRGDTESWDITSFLSLLSRSSCPLQDFAIHFWGSVVHPHLLADILREVPHLQTLVLIVNRDVVHEVPCFDLFLNGLFEQLIIEPGKPILSPRLSSLHVAGNSRDRSPVLTPKTGNILVQMAQSRSRMGLVDRGLMGLVSALDDLQLSFALGSAMARLQALEGQGMRIVSAWD</sequence>
<dbReference type="Proteomes" id="UP001383192">
    <property type="component" value="Unassembled WGS sequence"/>
</dbReference>
<evidence type="ECO:0000313" key="1">
    <source>
        <dbReference type="EMBL" id="KAK7047215.1"/>
    </source>
</evidence>
<evidence type="ECO:0000313" key="2">
    <source>
        <dbReference type="Proteomes" id="UP001383192"/>
    </source>
</evidence>
<protein>
    <recommendedName>
        <fullName evidence="3">F-box domain-containing protein</fullName>
    </recommendedName>
</protein>
<proteinExistence type="predicted"/>
<evidence type="ECO:0008006" key="3">
    <source>
        <dbReference type="Google" id="ProtNLM"/>
    </source>
</evidence>
<dbReference type="SUPFAM" id="SSF52047">
    <property type="entry name" value="RNI-like"/>
    <property type="match status" value="1"/>
</dbReference>
<organism evidence="1 2">
    <name type="scientific">Paramarasmius palmivorus</name>
    <dbReference type="NCBI Taxonomy" id="297713"/>
    <lineage>
        <taxon>Eukaryota</taxon>
        <taxon>Fungi</taxon>
        <taxon>Dikarya</taxon>
        <taxon>Basidiomycota</taxon>
        <taxon>Agaricomycotina</taxon>
        <taxon>Agaricomycetes</taxon>
        <taxon>Agaricomycetidae</taxon>
        <taxon>Agaricales</taxon>
        <taxon>Marasmiineae</taxon>
        <taxon>Marasmiaceae</taxon>
        <taxon>Paramarasmius</taxon>
    </lineage>
</organism>
<keyword evidence="2" id="KW-1185">Reference proteome</keyword>
<dbReference type="EMBL" id="JAYKXP010000021">
    <property type="protein sequence ID" value="KAK7047215.1"/>
    <property type="molecule type" value="Genomic_DNA"/>
</dbReference>
<dbReference type="Gene3D" id="3.80.10.10">
    <property type="entry name" value="Ribonuclease Inhibitor"/>
    <property type="match status" value="1"/>
</dbReference>
<accession>A0AAW0D6V5</accession>
<reference evidence="1 2" key="1">
    <citation type="submission" date="2024-01" db="EMBL/GenBank/DDBJ databases">
        <title>A draft genome for a cacao thread blight-causing isolate of Paramarasmius palmivorus.</title>
        <authorList>
            <person name="Baruah I.K."/>
            <person name="Bukari Y."/>
            <person name="Amoako-Attah I."/>
            <person name="Meinhardt L.W."/>
            <person name="Bailey B.A."/>
            <person name="Cohen S.P."/>
        </authorList>
    </citation>
    <scope>NUCLEOTIDE SEQUENCE [LARGE SCALE GENOMIC DNA]</scope>
    <source>
        <strain evidence="1 2">GH-12</strain>
    </source>
</reference>
<gene>
    <name evidence="1" type="ORF">VNI00_006881</name>
</gene>
<name>A0AAW0D6V5_9AGAR</name>
<dbReference type="InterPro" id="IPR032675">
    <property type="entry name" value="LRR_dom_sf"/>
</dbReference>
<comment type="caution">
    <text evidence="1">The sequence shown here is derived from an EMBL/GenBank/DDBJ whole genome shotgun (WGS) entry which is preliminary data.</text>
</comment>